<evidence type="ECO:0000313" key="2">
    <source>
        <dbReference type="EMBL" id="QAV19025.1"/>
    </source>
</evidence>
<dbReference type="EMBL" id="JAMDMJ010000029">
    <property type="protein sequence ID" value="MCY9598357.1"/>
    <property type="molecule type" value="Genomic_DNA"/>
</dbReference>
<dbReference type="Proteomes" id="UP001527202">
    <property type="component" value="Unassembled WGS sequence"/>
</dbReference>
<dbReference type="KEGG" id="pchi:PC41400_15585"/>
<sequence length="80" mass="9517">MQWQEVRSIYPDQYVLLEILDSHTEDNIQFVDEVALVRAIQDPDEATKELLKCKNNNIVYHTGQEKISIELRKKPLYRSR</sequence>
<dbReference type="AlphaFoldDB" id="A0A410WX75"/>
<dbReference type="GeneID" id="95376235"/>
<evidence type="ECO:0000313" key="4">
    <source>
        <dbReference type="Proteomes" id="UP001527202"/>
    </source>
</evidence>
<evidence type="ECO:0000313" key="3">
    <source>
        <dbReference type="Proteomes" id="UP000288943"/>
    </source>
</evidence>
<gene>
    <name evidence="1" type="ORF">M5X16_21655</name>
    <name evidence="2" type="ORF">PC41400_15585</name>
</gene>
<organism evidence="2 3">
    <name type="scientific">Paenibacillus chitinolyticus</name>
    <dbReference type="NCBI Taxonomy" id="79263"/>
    <lineage>
        <taxon>Bacteria</taxon>
        <taxon>Bacillati</taxon>
        <taxon>Bacillota</taxon>
        <taxon>Bacilli</taxon>
        <taxon>Bacillales</taxon>
        <taxon>Paenibacillaceae</taxon>
        <taxon>Paenibacillus</taxon>
    </lineage>
</organism>
<dbReference type="RefSeq" id="WP_042225748.1">
    <property type="nucleotide sequence ID" value="NZ_CP026520.1"/>
</dbReference>
<name>A0A410WX75_9BACL</name>
<reference evidence="1 4" key="2">
    <citation type="submission" date="2022-05" db="EMBL/GenBank/DDBJ databases">
        <title>Genome Sequencing of Bee-Associated Microbes.</title>
        <authorList>
            <person name="Dunlap C."/>
        </authorList>
    </citation>
    <scope>NUCLEOTIDE SEQUENCE [LARGE SCALE GENOMIC DNA]</scope>
    <source>
        <strain evidence="1 4">NRRL B-23120</strain>
    </source>
</reference>
<keyword evidence="4" id="KW-1185">Reference proteome</keyword>
<dbReference type="Proteomes" id="UP000288943">
    <property type="component" value="Chromosome"/>
</dbReference>
<reference evidence="2 3" key="1">
    <citation type="submission" date="2018-01" db="EMBL/GenBank/DDBJ databases">
        <title>The whole genome sequencing and assembly of Paenibacillus chitinolyticus KCCM 41400 strain.</title>
        <authorList>
            <person name="Kim J.-Y."/>
            <person name="Park M.-K."/>
            <person name="Lee Y.-J."/>
            <person name="Yi H."/>
            <person name="Bahn Y.-S."/>
            <person name="Kim J.F."/>
            <person name="Lee D.-W."/>
        </authorList>
    </citation>
    <scope>NUCLEOTIDE SEQUENCE [LARGE SCALE GENOMIC DNA]</scope>
    <source>
        <strain evidence="2 3">KCCM 41400</strain>
    </source>
</reference>
<dbReference type="EMBL" id="CP026520">
    <property type="protein sequence ID" value="QAV19025.1"/>
    <property type="molecule type" value="Genomic_DNA"/>
</dbReference>
<dbReference type="OrthoDB" id="5770817at2"/>
<accession>A0A410WX75</accession>
<protein>
    <submittedName>
        <fullName evidence="2">Uncharacterized protein</fullName>
    </submittedName>
</protein>
<proteinExistence type="predicted"/>
<evidence type="ECO:0000313" key="1">
    <source>
        <dbReference type="EMBL" id="MCY9598357.1"/>
    </source>
</evidence>